<feature type="chain" id="PRO_5046070468" description="Lipoprotein" evidence="1">
    <location>
        <begin position="22"/>
        <end position="127"/>
    </location>
</feature>
<dbReference type="PROSITE" id="PS51257">
    <property type="entry name" value="PROKAR_LIPOPROTEIN"/>
    <property type="match status" value="1"/>
</dbReference>
<dbReference type="EMBL" id="JAESVD010000013">
    <property type="protein sequence ID" value="MBL4915072.1"/>
    <property type="molecule type" value="Genomic_DNA"/>
</dbReference>
<keyword evidence="3" id="KW-1185">Reference proteome</keyword>
<comment type="caution">
    <text evidence="2">The sequence shown here is derived from an EMBL/GenBank/DDBJ whole genome shotgun (WGS) entry which is preliminary data.</text>
</comment>
<keyword evidence="1" id="KW-0732">Signal</keyword>
<accession>A0ABS1T2Q5</accession>
<dbReference type="Proteomes" id="UP000604898">
    <property type="component" value="Unassembled WGS sequence"/>
</dbReference>
<evidence type="ECO:0000256" key="1">
    <source>
        <dbReference type="SAM" id="SignalP"/>
    </source>
</evidence>
<gene>
    <name evidence="2" type="ORF">JMA39_18400</name>
</gene>
<feature type="signal peptide" evidence="1">
    <location>
        <begin position="1"/>
        <end position="21"/>
    </location>
</feature>
<proteinExistence type="predicted"/>
<evidence type="ECO:0008006" key="4">
    <source>
        <dbReference type="Google" id="ProtNLM"/>
    </source>
</evidence>
<evidence type="ECO:0000313" key="2">
    <source>
        <dbReference type="EMBL" id="MBL4915072.1"/>
    </source>
</evidence>
<name>A0ABS1T2Q5_9GAMM</name>
<reference evidence="2 3" key="1">
    <citation type="submission" date="2021-01" db="EMBL/GenBank/DDBJ databases">
        <title>Genome sequence of Shewanella schlegeliana JCM 11561.</title>
        <authorList>
            <person name="Zhang H."/>
            <person name="Li C."/>
        </authorList>
    </citation>
    <scope>NUCLEOTIDE SEQUENCE [LARGE SCALE GENOMIC DNA]</scope>
    <source>
        <strain evidence="2 3">JCM 11561</strain>
    </source>
</reference>
<organism evidence="2 3">
    <name type="scientific">Shewanella schlegeliana</name>
    <dbReference type="NCBI Taxonomy" id="190308"/>
    <lineage>
        <taxon>Bacteria</taxon>
        <taxon>Pseudomonadati</taxon>
        <taxon>Pseudomonadota</taxon>
        <taxon>Gammaproteobacteria</taxon>
        <taxon>Alteromonadales</taxon>
        <taxon>Shewanellaceae</taxon>
        <taxon>Shewanella</taxon>
    </lineage>
</organism>
<sequence length="127" mass="14280">MKKFVILLLSISLLASCTVGNAPFAERRDTYVGTKVSFLDPTRFGNAGDLIRSDYMVAGDGFTHITKNENGDIVQHWFISEVLPNFVGEKEWVGKCKIFYVVDPKTNIIKSWGYDEGGNPQSCRDWP</sequence>
<dbReference type="RefSeq" id="WP_202723344.1">
    <property type="nucleotide sequence ID" value="NZ_BPEX01000047.1"/>
</dbReference>
<protein>
    <recommendedName>
        <fullName evidence="4">Lipoprotein</fullName>
    </recommendedName>
</protein>
<evidence type="ECO:0000313" key="3">
    <source>
        <dbReference type="Proteomes" id="UP000604898"/>
    </source>
</evidence>